<dbReference type="STRING" id="1611254.A0A2G5TLQ1"/>
<dbReference type="PANTHER" id="PTHR23020">
    <property type="entry name" value="UNCHARACTERIZED NUCLEAR HORMONE RECEPTOR-RELATED"/>
    <property type="match status" value="1"/>
</dbReference>
<dbReference type="InterPro" id="IPR052961">
    <property type="entry name" value="Oxido-Kinase-like_Enzymes"/>
</dbReference>
<name>A0A2G5TLQ1_9PELO</name>
<dbReference type="Proteomes" id="UP000230233">
    <property type="component" value="Chromosome V"/>
</dbReference>
<organism evidence="1 2">
    <name type="scientific">Caenorhabditis nigoni</name>
    <dbReference type="NCBI Taxonomy" id="1611254"/>
    <lineage>
        <taxon>Eukaryota</taxon>
        <taxon>Metazoa</taxon>
        <taxon>Ecdysozoa</taxon>
        <taxon>Nematoda</taxon>
        <taxon>Chromadorea</taxon>
        <taxon>Rhabditida</taxon>
        <taxon>Rhabditina</taxon>
        <taxon>Rhabditomorpha</taxon>
        <taxon>Rhabditoidea</taxon>
        <taxon>Rhabditidae</taxon>
        <taxon>Peloderinae</taxon>
        <taxon>Caenorhabditis</taxon>
    </lineage>
</organism>
<dbReference type="EMBL" id="PDUG01000005">
    <property type="protein sequence ID" value="PIC28197.1"/>
    <property type="molecule type" value="Genomic_DNA"/>
</dbReference>
<comment type="caution">
    <text evidence="1">The sequence shown here is derived from an EMBL/GenBank/DDBJ whole genome shotgun (WGS) entry which is preliminary data.</text>
</comment>
<sequence>MSLYEPADGILETHVTWEDIESDLQEKLGTKATFGPNKKAVNISDLKGFMSRIALVEPDWQNVENGKELPQKFALKVIQKALLRLAKCRKWKRTSAEVCIEGYSKSAPMRGKIISREIEKVWFSTENGIKRNLFGFSGGKKDDEWNFISGVL</sequence>
<dbReference type="InterPro" id="IPR012877">
    <property type="entry name" value="Dhs-27"/>
</dbReference>
<dbReference type="AlphaFoldDB" id="A0A2G5TLQ1"/>
<evidence type="ECO:0000313" key="1">
    <source>
        <dbReference type="EMBL" id="PIC28197.1"/>
    </source>
</evidence>
<evidence type="ECO:0000313" key="2">
    <source>
        <dbReference type="Proteomes" id="UP000230233"/>
    </source>
</evidence>
<protein>
    <submittedName>
        <fullName evidence="1">Uncharacterized protein</fullName>
    </submittedName>
</protein>
<gene>
    <name evidence="1" type="primary">Cnig_chr_V.g20194</name>
    <name evidence="1" type="ORF">B9Z55_020194</name>
</gene>
<proteinExistence type="predicted"/>
<keyword evidence="2" id="KW-1185">Reference proteome</keyword>
<accession>A0A2G5TLQ1</accession>
<reference evidence="2" key="1">
    <citation type="submission" date="2017-10" db="EMBL/GenBank/DDBJ databases">
        <title>Rapid genome shrinkage in a self-fertile nematode reveals novel sperm competition proteins.</title>
        <authorList>
            <person name="Yin D."/>
            <person name="Schwarz E.M."/>
            <person name="Thomas C.G."/>
            <person name="Felde R.L."/>
            <person name="Korf I.F."/>
            <person name="Cutter A.D."/>
            <person name="Schartner C.M."/>
            <person name="Ralston E.J."/>
            <person name="Meyer B.J."/>
            <person name="Haag E.S."/>
        </authorList>
    </citation>
    <scope>NUCLEOTIDE SEQUENCE [LARGE SCALE GENOMIC DNA]</scope>
    <source>
        <strain evidence="2">JU1422</strain>
    </source>
</reference>
<dbReference type="OrthoDB" id="5786316at2759"/>
<dbReference type="Pfam" id="PF07914">
    <property type="entry name" value="DUF1679"/>
    <property type="match status" value="1"/>
</dbReference>
<dbReference type="PANTHER" id="PTHR23020:SF7">
    <property type="entry name" value="CHK DOMAIN-CONTAINING PROTEIN-RELATED"/>
    <property type="match status" value="1"/>
</dbReference>